<dbReference type="Proteomes" id="UP000772434">
    <property type="component" value="Unassembled WGS sequence"/>
</dbReference>
<evidence type="ECO:0000313" key="2">
    <source>
        <dbReference type="EMBL" id="KAF9066309.1"/>
    </source>
</evidence>
<gene>
    <name evidence="2" type="ORF">BDP27DRAFT_1544772</name>
</gene>
<comment type="caution">
    <text evidence="2">The sequence shown here is derived from an EMBL/GenBank/DDBJ whole genome shotgun (WGS) entry which is preliminary data.</text>
</comment>
<dbReference type="EMBL" id="JADNRY010000089">
    <property type="protein sequence ID" value="KAF9066309.1"/>
    <property type="molecule type" value="Genomic_DNA"/>
</dbReference>
<name>A0A9P5PN72_9AGAR</name>
<organism evidence="2 3">
    <name type="scientific">Rhodocollybia butyracea</name>
    <dbReference type="NCBI Taxonomy" id="206335"/>
    <lineage>
        <taxon>Eukaryota</taxon>
        <taxon>Fungi</taxon>
        <taxon>Dikarya</taxon>
        <taxon>Basidiomycota</taxon>
        <taxon>Agaricomycotina</taxon>
        <taxon>Agaricomycetes</taxon>
        <taxon>Agaricomycetidae</taxon>
        <taxon>Agaricales</taxon>
        <taxon>Marasmiineae</taxon>
        <taxon>Omphalotaceae</taxon>
        <taxon>Rhodocollybia</taxon>
    </lineage>
</organism>
<keyword evidence="3" id="KW-1185">Reference proteome</keyword>
<accession>A0A9P5PN72</accession>
<evidence type="ECO:0000313" key="3">
    <source>
        <dbReference type="Proteomes" id="UP000772434"/>
    </source>
</evidence>
<feature type="signal peptide" evidence="1">
    <location>
        <begin position="1"/>
        <end position="18"/>
    </location>
</feature>
<feature type="chain" id="PRO_5040149169" evidence="1">
    <location>
        <begin position="19"/>
        <end position="232"/>
    </location>
</feature>
<proteinExistence type="predicted"/>
<keyword evidence="1" id="KW-0732">Signal</keyword>
<protein>
    <submittedName>
        <fullName evidence="2">Uncharacterized protein</fullName>
    </submittedName>
</protein>
<evidence type="ECO:0000256" key="1">
    <source>
        <dbReference type="SAM" id="SignalP"/>
    </source>
</evidence>
<reference evidence="2" key="1">
    <citation type="submission" date="2020-11" db="EMBL/GenBank/DDBJ databases">
        <authorList>
            <consortium name="DOE Joint Genome Institute"/>
            <person name="Ahrendt S."/>
            <person name="Riley R."/>
            <person name="Andreopoulos W."/>
            <person name="Labutti K."/>
            <person name="Pangilinan J."/>
            <person name="Ruiz-Duenas F.J."/>
            <person name="Barrasa J.M."/>
            <person name="Sanchez-Garcia M."/>
            <person name="Camarero S."/>
            <person name="Miyauchi S."/>
            <person name="Serrano A."/>
            <person name="Linde D."/>
            <person name="Babiker R."/>
            <person name="Drula E."/>
            <person name="Ayuso-Fernandez I."/>
            <person name="Pacheco R."/>
            <person name="Padilla G."/>
            <person name="Ferreira P."/>
            <person name="Barriuso J."/>
            <person name="Kellner H."/>
            <person name="Castanera R."/>
            <person name="Alfaro M."/>
            <person name="Ramirez L."/>
            <person name="Pisabarro A.G."/>
            <person name="Kuo A."/>
            <person name="Tritt A."/>
            <person name="Lipzen A."/>
            <person name="He G."/>
            <person name="Yan M."/>
            <person name="Ng V."/>
            <person name="Cullen D."/>
            <person name="Martin F."/>
            <person name="Rosso M.-N."/>
            <person name="Henrissat B."/>
            <person name="Hibbett D."/>
            <person name="Martinez A.T."/>
            <person name="Grigoriev I.V."/>
        </authorList>
    </citation>
    <scope>NUCLEOTIDE SEQUENCE</scope>
    <source>
        <strain evidence="2">AH 40177</strain>
    </source>
</reference>
<dbReference type="AlphaFoldDB" id="A0A9P5PN72"/>
<sequence>MSILVLVLLLFLLSNLSPTPRKPSTPDVYHTTLRDSQPKTKTRQLWPRNPTHKIGVAPPSPVLPTVEEVGQKIWFFTKTIPIIRKVQTIALGQRVVWFVYKGRDHAGHDREFWGYVALDTRSEHKEMLFNKAGKLVYPRRTRAEQAAAAALMMARVPPMTEEELVGVMIGQFLTTHGNALVSTANERAALGAMLDLRPHSNSLVTADERAAIGAMLDLRPHGNAPPHGNARI</sequence>